<accession>A0A0H5R4S4</accession>
<keyword evidence="2" id="KW-1133">Transmembrane helix</keyword>
<reference evidence="3" key="1">
    <citation type="submission" date="2015-04" db="EMBL/GenBank/DDBJ databases">
        <title>The genome sequence of the plant pathogenic Rhizarian Plasmodiophora brassicae reveals insights in its biotrophic life cycle and the origin of chitin synthesis.</title>
        <authorList>
            <person name="Schwelm A."/>
            <person name="Fogelqvist J."/>
            <person name="Knaust A."/>
            <person name="Julke S."/>
            <person name="Lilja T."/>
            <person name="Dhandapani V."/>
            <person name="Bonilla-Rosso G."/>
            <person name="Karlsson M."/>
            <person name="Shevchenko A."/>
            <person name="Choi S.R."/>
            <person name="Kim H.G."/>
            <person name="Park J.Y."/>
            <person name="Lim Y.P."/>
            <person name="Ludwig-Muller J."/>
            <person name="Dixelius C."/>
        </authorList>
    </citation>
    <scope>NUCLEOTIDE SEQUENCE</scope>
    <source>
        <tissue evidence="3">Potato root galls</tissue>
    </source>
</reference>
<evidence type="ECO:0000313" key="3">
    <source>
        <dbReference type="EMBL" id="CRZ08891.1"/>
    </source>
</evidence>
<feature type="region of interest" description="Disordered" evidence="1">
    <location>
        <begin position="41"/>
        <end position="61"/>
    </location>
</feature>
<protein>
    <submittedName>
        <fullName evidence="3">Uncharacterized protein</fullName>
    </submittedName>
</protein>
<feature type="transmembrane region" description="Helical" evidence="2">
    <location>
        <begin position="67"/>
        <end position="87"/>
    </location>
</feature>
<proteinExistence type="predicted"/>
<dbReference type="AlphaFoldDB" id="A0A0H5R4S4"/>
<evidence type="ECO:0000256" key="2">
    <source>
        <dbReference type="SAM" id="Phobius"/>
    </source>
</evidence>
<organism evidence="3">
    <name type="scientific">Spongospora subterranea</name>
    <dbReference type="NCBI Taxonomy" id="70186"/>
    <lineage>
        <taxon>Eukaryota</taxon>
        <taxon>Sar</taxon>
        <taxon>Rhizaria</taxon>
        <taxon>Endomyxa</taxon>
        <taxon>Phytomyxea</taxon>
        <taxon>Plasmodiophorida</taxon>
        <taxon>Plasmodiophoridae</taxon>
        <taxon>Spongospora</taxon>
    </lineage>
</organism>
<keyword evidence="2" id="KW-0472">Membrane</keyword>
<evidence type="ECO:0000256" key="1">
    <source>
        <dbReference type="SAM" id="MobiDB-lite"/>
    </source>
</evidence>
<dbReference type="EMBL" id="HACM01008449">
    <property type="protein sequence ID" value="CRZ08891.1"/>
    <property type="molecule type" value="Transcribed_RNA"/>
</dbReference>
<name>A0A0H5R4S4_9EUKA</name>
<sequence>ERSGRGSHIVIYSTRHNWFMMNSLPGTNGQTSVPPPSHYPINMMQASHGQESPDPVKEPKKRRKWPMIVGGVAVAVVALFIISQVAFKADPAFVKSSEELTRLYNLYAVQDPTPEEHAAFQQLVTEYQSNFAGKTMYGAKEYNYALQAAIKNFLSARQDSFDKLAAVYEKIDALFEQNKEWSKKSQKEFNSLDKEAGDIASKLVAFSSKCHEMQQKLLEKTAPKCPANIVSDLRNFANELQSATQEKVIELKQKWDNELYGTKLPYLVTQDVWKFIEGIDQGFERFFASQ</sequence>
<keyword evidence="2" id="KW-0812">Transmembrane</keyword>
<feature type="non-terminal residue" evidence="3">
    <location>
        <position position="1"/>
    </location>
</feature>